<feature type="binding site" evidence="10">
    <location>
        <position position="254"/>
    </location>
    <ligand>
        <name>Zn(2+)</name>
        <dbReference type="ChEBI" id="CHEBI:29105"/>
    </ligand>
</feature>
<dbReference type="Gene3D" id="2.40.50.140">
    <property type="entry name" value="Nucleic acid-binding proteins"/>
    <property type="match status" value="1"/>
</dbReference>
<evidence type="ECO:0000256" key="6">
    <source>
        <dbReference type="ARBA" id="ARBA00022801"/>
    </source>
</evidence>
<keyword evidence="1 10" id="KW-0963">Cytoplasm</keyword>
<comment type="caution">
    <text evidence="13">The sequence shown here is derived from an EMBL/GenBank/DDBJ whole genome shotgun (WGS) entry which is preliminary data.</text>
</comment>
<protein>
    <recommendedName>
        <fullName evidence="10">Small ribosomal subunit biogenesis GTPase RsgA</fullName>
        <ecNumber evidence="10">3.6.1.-</ecNumber>
    </recommendedName>
</protein>
<dbReference type="InterPro" id="IPR004881">
    <property type="entry name" value="Ribosome_biogen_GTPase_RsgA"/>
</dbReference>
<dbReference type="CDD" id="cd01854">
    <property type="entry name" value="YjeQ_EngC"/>
    <property type="match status" value="1"/>
</dbReference>
<evidence type="ECO:0000256" key="8">
    <source>
        <dbReference type="ARBA" id="ARBA00022884"/>
    </source>
</evidence>
<dbReference type="InterPro" id="IPR027417">
    <property type="entry name" value="P-loop_NTPase"/>
</dbReference>
<keyword evidence="3 10" id="KW-0479">Metal-binding</keyword>
<keyword evidence="7 10" id="KW-0862">Zinc</keyword>
<evidence type="ECO:0000256" key="7">
    <source>
        <dbReference type="ARBA" id="ARBA00022833"/>
    </source>
</evidence>
<comment type="subcellular location">
    <subcellularLocation>
        <location evidence="10">Cytoplasm</location>
    </subcellularLocation>
</comment>
<evidence type="ECO:0000256" key="1">
    <source>
        <dbReference type="ARBA" id="ARBA00022490"/>
    </source>
</evidence>
<evidence type="ECO:0000256" key="2">
    <source>
        <dbReference type="ARBA" id="ARBA00022517"/>
    </source>
</evidence>
<dbReference type="Pfam" id="PF03193">
    <property type="entry name" value="RsgA_GTPase"/>
    <property type="match status" value="1"/>
</dbReference>
<feature type="binding site" evidence="10">
    <location>
        <position position="241"/>
    </location>
    <ligand>
        <name>Zn(2+)</name>
        <dbReference type="ChEBI" id="CHEBI:29105"/>
    </ligand>
</feature>
<dbReference type="NCBIfam" id="TIGR00157">
    <property type="entry name" value="ribosome small subunit-dependent GTPase A"/>
    <property type="match status" value="1"/>
</dbReference>
<dbReference type="InterPro" id="IPR030378">
    <property type="entry name" value="G_CP_dom"/>
</dbReference>
<dbReference type="PANTHER" id="PTHR32120">
    <property type="entry name" value="SMALL RIBOSOMAL SUBUNIT BIOGENESIS GTPASE RSGA"/>
    <property type="match status" value="1"/>
</dbReference>
<evidence type="ECO:0000313" key="13">
    <source>
        <dbReference type="EMBL" id="MFD1465542.1"/>
    </source>
</evidence>
<dbReference type="PROSITE" id="PS51721">
    <property type="entry name" value="G_CP"/>
    <property type="match status" value="1"/>
</dbReference>
<feature type="domain" description="EngC GTPase" evidence="11">
    <location>
        <begin position="68"/>
        <end position="215"/>
    </location>
</feature>
<accession>A0ABW4DLK0</accession>
<dbReference type="Gene3D" id="3.40.50.300">
    <property type="entry name" value="P-loop containing nucleotide triphosphate hydrolases"/>
    <property type="match status" value="1"/>
</dbReference>
<dbReference type="CDD" id="cd04466">
    <property type="entry name" value="S1_YloQ_GTPase"/>
    <property type="match status" value="1"/>
</dbReference>
<dbReference type="RefSeq" id="WP_125576561.1">
    <property type="nucleotide sequence ID" value="NZ_JBHTOF010000034.1"/>
</dbReference>
<feature type="binding site" evidence="10">
    <location>
        <begin position="108"/>
        <end position="111"/>
    </location>
    <ligand>
        <name>GTP</name>
        <dbReference type="ChEBI" id="CHEBI:37565"/>
    </ligand>
</feature>
<comment type="function">
    <text evidence="10">One of several proteins that assist in the late maturation steps of the functional core of the 30S ribosomal subunit. Helps release RbfA from mature subunits. May play a role in the assembly of ribosomal proteins into the subunit. Circularly permuted GTPase that catalyzes slow GTP hydrolysis, GTPase activity is stimulated by the 30S ribosomal subunit.</text>
</comment>
<organism evidence="13 14">
    <name type="scientific">Lapidilactobacillus mulanensis</name>
    <dbReference type="NCBI Taxonomy" id="2485999"/>
    <lineage>
        <taxon>Bacteria</taxon>
        <taxon>Bacillati</taxon>
        <taxon>Bacillota</taxon>
        <taxon>Bacilli</taxon>
        <taxon>Lactobacillales</taxon>
        <taxon>Lactobacillaceae</taxon>
        <taxon>Lapidilactobacillus</taxon>
    </lineage>
</organism>
<reference evidence="14" key="1">
    <citation type="journal article" date="2019" name="Int. J. Syst. Evol. Microbiol.">
        <title>The Global Catalogue of Microorganisms (GCM) 10K type strain sequencing project: providing services to taxonomists for standard genome sequencing and annotation.</title>
        <authorList>
            <consortium name="The Broad Institute Genomics Platform"/>
            <consortium name="The Broad Institute Genome Sequencing Center for Infectious Disease"/>
            <person name="Wu L."/>
            <person name="Ma J."/>
        </authorList>
    </citation>
    <scope>NUCLEOTIDE SEQUENCE [LARGE SCALE GENOMIC DNA]</scope>
    <source>
        <strain evidence="14">CCM 8951</strain>
    </source>
</reference>
<evidence type="ECO:0000259" key="12">
    <source>
        <dbReference type="PROSITE" id="PS51721"/>
    </source>
</evidence>
<dbReference type="EMBL" id="JBHTOF010000034">
    <property type="protein sequence ID" value="MFD1465542.1"/>
    <property type="molecule type" value="Genomic_DNA"/>
</dbReference>
<keyword evidence="2 10" id="KW-0690">Ribosome biogenesis</keyword>
<keyword evidence="4 10" id="KW-0699">rRNA-binding</keyword>
<evidence type="ECO:0000313" key="14">
    <source>
        <dbReference type="Proteomes" id="UP001597244"/>
    </source>
</evidence>
<dbReference type="Pfam" id="PF16745">
    <property type="entry name" value="RsgA_N"/>
    <property type="match status" value="1"/>
</dbReference>
<dbReference type="InterPro" id="IPR010914">
    <property type="entry name" value="RsgA_GTPase_dom"/>
</dbReference>
<proteinExistence type="inferred from homology"/>
<keyword evidence="8 10" id="KW-0694">RNA-binding</keyword>
<feature type="binding site" evidence="10">
    <location>
        <begin position="159"/>
        <end position="167"/>
    </location>
    <ligand>
        <name>GTP</name>
        <dbReference type="ChEBI" id="CHEBI:37565"/>
    </ligand>
</feature>
<evidence type="ECO:0000256" key="3">
    <source>
        <dbReference type="ARBA" id="ARBA00022723"/>
    </source>
</evidence>
<dbReference type="PROSITE" id="PS50936">
    <property type="entry name" value="ENGC_GTPASE"/>
    <property type="match status" value="1"/>
</dbReference>
<evidence type="ECO:0000256" key="9">
    <source>
        <dbReference type="ARBA" id="ARBA00023134"/>
    </source>
</evidence>
<sequence length="294" mass="32779">MQSGKIIKSISGFYDVQLDDGSIIRTRARGNFRKQKIKPIVGDLVDFEDAYLLAVKPRKNSLVRPPVANLDVAIVVMSAVEPDFSTNLLDRYLAYLAANQIDAVIYMSKGDLLSATQRTEIQQVLLAYERIGYTVCQNDAESQSQLETLAANKILIVMGQSGAGKSTLLNRLLPDLKLETAEISSSLNRGKHTTRTVTLYPFGHNGLIADTPGFSSLDLSEIEPTDLTQYFLEFAKIGTGCRFRGCQHIQEPDCAVKQAVETGEIAQFRYDNYLQLHQELSHLRPTYRKSSKQN</sequence>
<evidence type="ECO:0000256" key="5">
    <source>
        <dbReference type="ARBA" id="ARBA00022741"/>
    </source>
</evidence>
<dbReference type="Proteomes" id="UP001597244">
    <property type="component" value="Unassembled WGS sequence"/>
</dbReference>
<gene>
    <name evidence="10 13" type="primary">rsgA</name>
    <name evidence="13" type="ORF">ACFQ4L_05465</name>
</gene>
<keyword evidence="9 10" id="KW-0342">GTP-binding</keyword>
<dbReference type="SUPFAM" id="SSF50249">
    <property type="entry name" value="Nucleic acid-binding proteins"/>
    <property type="match status" value="1"/>
</dbReference>
<evidence type="ECO:0000256" key="4">
    <source>
        <dbReference type="ARBA" id="ARBA00022730"/>
    </source>
</evidence>
<keyword evidence="5 10" id="KW-0547">Nucleotide-binding</keyword>
<name>A0ABW4DLK0_9LACO</name>
<comment type="similarity">
    <text evidence="10">Belongs to the TRAFAC class YlqF/YawG GTPase family. RsgA subfamily.</text>
</comment>
<feature type="binding site" evidence="10">
    <location>
        <position position="246"/>
    </location>
    <ligand>
        <name>Zn(2+)</name>
        <dbReference type="ChEBI" id="CHEBI:29105"/>
    </ligand>
</feature>
<dbReference type="PANTHER" id="PTHR32120:SF11">
    <property type="entry name" value="SMALL RIBOSOMAL SUBUNIT BIOGENESIS GTPASE RSGA 1, MITOCHONDRIAL-RELATED"/>
    <property type="match status" value="1"/>
</dbReference>
<evidence type="ECO:0000256" key="10">
    <source>
        <dbReference type="HAMAP-Rule" id="MF_01820"/>
    </source>
</evidence>
<dbReference type="EC" id="3.6.1.-" evidence="10"/>
<dbReference type="InterPro" id="IPR031944">
    <property type="entry name" value="RsgA_N"/>
</dbReference>
<feature type="binding site" evidence="10">
    <location>
        <position position="248"/>
    </location>
    <ligand>
        <name>Zn(2+)</name>
        <dbReference type="ChEBI" id="CHEBI:29105"/>
    </ligand>
</feature>
<dbReference type="Gene3D" id="1.10.40.50">
    <property type="entry name" value="Probable gtpase engc, domain 3"/>
    <property type="match status" value="1"/>
</dbReference>
<keyword evidence="6 10" id="KW-0378">Hydrolase</keyword>
<dbReference type="InterPro" id="IPR012340">
    <property type="entry name" value="NA-bd_OB-fold"/>
</dbReference>
<evidence type="ECO:0000259" key="11">
    <source>
        <dbReference type="PROSITE" id="PS50936"/>
    </source>
</evidence>
<dbReference type="SUPFAM" id="SSF52540">
    <property type="entry name" value="P-loop containing nucleoside triphosphate hydrolases"/>
    <property type="match status" value="1"/>
</dbReference>
<keyword evidence="14" id="KW-1185">Reference proteome</keyword>
<dbReference type="HAMAP" id="MF_01820">
    <property type="entry name" value="GTPase_RsgA"/>
    <property type="match status" value="1"/>
</dbReference>
<feature type="domain" description="CP-type G" evidence="12">
    <location>
        <begin position="59"/>
        <end position="217"/>
    </location>
</feature>
<comment type="subunit">
    <text evidence="10">Monomer. Associates with 30S ribosomal subunit, binds 16S rRNA.</text>
</comment>
<comment type="cofactor">
    <cofactor evidence="10">
        <name>Zn(2+)</name>
        <dbReference type="ChEBI" id="CHEBI:29105"/>
    </cofactor>
    <text evidence="10">Binds 1 zinc ion per subunit.</text>
</comment>